<evidence type="ECO:0000313" key="1">
    <source>
        <dbReference type="EMBL" id="KAK9922475.1"/>
    </source>
</evidence>
<gene>
    <name evidence="1" type="ORF">M0R45_030937</name>
</gene>
<dbReference type="EMBL" id="JBEDUW010000006">
    <property type="protein sequence ID" value="KAK9922475.1"/>
    <property type="molecule type" value="Genomic_DNA"/>
</dbReference>
<dbReference type="Proteomes" id="UP001457282">
    <property type="component" value="Unassembled WGS sequence"/>
</dbReference>
<accession>A0AAW1WC55</accession>
<evidence type="ECO:0000313" key="2">
    <source>
        <dbReference type="Proteomes" id="UP001457282"/>
    </source>
</evidence>
<sequence length="172" mass="20388">MIDLKMERDRSYTFITGEHKGLGNAIFELFPAAEHRHYVRHLYNNFKAKHPGEGLKQSLWDATRSSTRVWFDKHMEEMKSQSEEAWKWFEDKKPAHWTRSHFKDIAKCDILLNNLCESFNAAILPARDKPIIIMLEKIRLDMTVRMTNRMVVCTRRRDMVGPRIKKNINKVG</sequence>
<reference evidence="1 2" key="1">
    <citation type="journal article" date="2023" name="G3 (Bethesda)">
        <title>A chromosome-length genome assembly and annotation of blackberry (Rubus argutus, cv. 'Hillquist').</title>
        <authorList>
            <person name="Bruna T."/>
            <person name="Aryal R."/>
            <person name="Dudchenko O."/>
            <person name="Sargent D.J."/>
            <person name="Mead D."/>
            <person name="Buti M."/>
            <person name="Cavallini A."/>
            <person name="Hytonen T."/>
            <person name="Andres J."/>
            <person name="Pham M."/>
            <person name="Weisz D."/>
            <person name="Mascagni F."/>
            <person name="Usai G."/>
            <person name="Natali L."/>
            <person name="Bassil N."/>
            <person name="Fernandez G.E."/>
            <person name="Lomsadze A."/>
            <person name="Armour M."/>
            <person name="Olukolu B."/>
            <person name="Poorten T."/>
            <person name="Britton C."/>
            <person name="Davik J."/>
            <person name="Ashrafi H."/>
            <person name="Aiden E.L."/>
            <person name="Borodovsky M."/>
            <person name="Worthington M."/>
        </authorList>
    </citation>
    <scope>NUCLEOTIDE SEQUENCE [LARGE SCALE GENOMIC DNA]</scope>
    <source>
        <strain evidence="1">PI 553951</strain>
    </source>
</reference>
<organism evidence="1 2">
    <name type="scientific">Rubus argutus</name>
    <name type="common">Southern blackberry</name>
    <dbReference type="NCBI Taxonomy" id="59490"/>
    <lineage>
        <taxon>Eukaryota</taxon>
        <taxon>Viridiplantae</taxon>
        <taxon>Streptophyta</taxon>
        <taxon>Embryophyta</taxon>
        <taxon>Tracheophyta</taxon>
        <taxon>Spermatophyta</taxon>
        <taxon>Magnoliopsida</taxon>
        <taxon>eudicotyledons</taxon>
        <taxon>Gunneridae</taxon>
        <taxon>Pentapetalae</taxon>
        <taxon>rosids</taxon>
        <taxon>fabids</taxon>
        <taxon>Rosales</taxon>
        <taxon>Rosaceae</taxon>
        <taxon>Rosoideae</taxon>
        <taxon>Rosoideae incertae sedis</taxon>
        <taxon>Rubus</taxon>
    </lineage>
</organism>
<dbReference type="AlphaFoldDB" id="A0AAW1WC55"/>
<name>A0AAW1WC55_RUBAR</name>
<comment type="caution">
    <text evidence="1">The sequence shown here is derived from an EMBL/GenBank/DDBJ whole genome shotgun (WGS) entry which is preliminary data.</text>
</comment>
<keyword evidence="2" id="KW-1185">Reference proteome</keyword>
<proteinExistence type="predicted"/>
<protein>
    <submittedName>
        <fullName evidence="1">Uncharacterized protein</fullName>
    </submittedName>
</protein>
<dbReference type="PANTHER" id="PTHR31973:SF199">
    <property type="entry name" value="SWIM-TYPE DOMAIN-CONTAINING PROTEIN"/>
    <property type="match status" value="1"/>
</dbReference>
<dbReference type="PANTHER" id="PTHR31973">
    <property type="entry name" value="POLYPROTEIN, PUTATIVE-RELATED"/>
    <property type="match status" value="1"/>
</dbReference>